<sequence length="895" mass="100602">MKKLLLIFFIGAGTASAAYAGQPVYAKGRLANGLTYHIFKIPSAEGRLAARLNVGVGAADENDGEEGIAHITEHMVFQSSPQYPQGLSDYLGRNGWQMGRHFNAQTGYDYTRYLFSPPQGSRQLEEVLKIYRQILQPQQFSAADWEKERQVVLSEWRQQQNLQNRLSRRQHALMYEGARQGRYPPIGRLEAVQSARADTADAFHNKWYGSNNAVLVLMGNLNIDGTAALIERTFGDMRPIALGVRSADEYQPRLKNGWHVGMVQDADNAEDRLSLVFRFKKQKAEAYAEQSYQRLLDNFAAYVVNSRIIRSGLDVGLKMDTLGCCTGSLMLDADIAPGQHREMLEVLRNLRQDILDHPATDEELGGYRKALHNNLLPQNAGIPDDLTKVIRLSEETILRGLPLPDAEIRAADRSQLYRINAKAVNRRITEWLDAPDKMIQVQVSQGSTVNLPSPADLNKTPERPSETQSGSRAAPEFAEPERGKILTERTGRQLDIRYLKLGNGDTAVLMRLPEAGRRVHFRAVSDSGSLAEPSEAWLAKLAAETVSQSAPQGMSAGGFRQWRQQERISYTYRLEDYRQITDAQANADSLKTLLQLYRSYQTAPDLSQWQQYAKRDEARFKVRQHSKSGRPQQVLEEMKYGRSLIPSENNAYAGLTQARIKQEWQKLTAAPVQYYIVGNLPPEEAAPLVAKYLAGIPRSAAAASDYPLRAGSESRHEAAGETEGAEIHAQSWRQADTLTPEKTEQIRLLNNLFNARLKDELRGRQQSAYAVKFKAETYPGLRRIESSLTFNTAADQAQAGWQAAKKVLRELPDGIGYAEARNLRKLFIEQENARRRSAEAWIERLSADRQAEGVLPYPNDAGRIADSITRNNLRETAKMMWSEDNEKVLTVVPKH</sequence>
<dbReference type="InterPro" id="IPR007863">
    <property type="entry name" value="Peptidase_M16_C"/>
</dbReference>
<feature type="domain" description="Peptidase M16 C-terminal" evidence="9">
    <location>
        <begin position="673"/>
        <end position="810"/>
    </location>
</feature>
<evidence type="ECO:0000259" key="8">
    <source>
        <dbReference type="Pfam" id="PF00675"/>
    </source>
</evidence>
<dbReference type="Pfam" id="PF00675">
    <property type="entry name" value="Peptidase_M16"/>
    <property type="match status" value="1"/>
</dbReference>
<dbReference type="RefSeq" id="WP_377079621.1">
    <property type="nucleotide sequence ID" value="NZ_JBJGEB010000010.1"/>
</dbReference>
<keyword evidence="4" id="KW-0862">Zinc</keyword>
<dbReference type="Proteomes" id="UP001621964">
    <property type="component" value="Unassembled WGS sequence"/>
</dbReference>
<feature type="region of interest" description="Disordered" evidence="6">
    <location>
        <begin position="445"/>
        <end position="483"/>
    </location>
</feature>
<comment type="similarity">
    <text evidence="1">Belongs to the peptidase M16 family.</text>
</comment>
<feature type="domain" description="Peptidase M16 C-terminal" evidence="9">
    <location>
        <begin position="199"/>
        <end position="371"/>
    </location>
</feature>
<dbReference type="InterPro" id="IPR050626">
    <property type="entry name" value="Peptidase_M16"/>
</dbReference>
<evidence type="ECO:0000313" key="10">
    <source>
        <dbReference type="EMBL" id="MFK7642737.1"/>
    </source>
</evidence>
<evidence type="ECO:0000256" key="6">
    <source>
        <dbReference type="SAM" id="MobiDB-lite"/>
    </source>
</evidence>
<proteinExistence type="inferred from homology"/>
<evidence type="ECO:0000256" key="7">
    <source>
        <dbReference type="SAM" id="SignalP"/>
    </source>
</evidence>
<evidence type="ECO:0000256" key="3">
    <source>
        <dbReference type="ARBA" id="ARBA00022801"/>
    </source>
</evidence>
<keyword evidence="5" id="KW-0482">Metalloprotease</keyword>
<accession>A0ABW8Q779</accession>
<name>A0ABW8Q779_9NEIS</name>
<dbReference type="Pfam" id="PF05193">
    <property type="entry name" value="Peptidase_M16_C"/>
    <property type="match status" value="2"/>
</dbReference>
<evidence type="ECO:0000259" key="9">
    <source>
        <dbReference type="Pfam" id="PF05193"/>
    </source>
</evidence>
<dbReference type="PANTHER" id="PTHR43690:SF17">
    <property type="entry name" value="PROTEIN YHJJ"/>
    <property type="match status" value="1"/>
</dbReference>
<evidence type="ECO:0000256" key="2">
    <source>
        <dbReference type="ARBA" id="ARBA00022670"/>
    </source>
</evidence>
<keyword evidence="2" id="KW-0645">Protease</keyword>
<feature type="signal peptide" evidence="7">
    <location>
        <begin position="1"/>
        <end position="20"/>
    </location>
</feature>
<keyword evidence="7" id="KW-0732">Signal</keyword>
<evidence type="ECO:0000256" key="5">
    <source>
        <dbReference type="ARBA" id="ARBA00023049"/>
    </source>
</evidence>
<feature type="domain" description="Peptidase M16 N-terminal" evidence="8">
    <location>
        <begin position="49"/>
        <end position="179"/>
    </location>
</feature>
<dbReference type="EMBL" id="JBJGEB010000010">
    <property type="protein sequence ID" value="MFK7642737.1"/>
    <property type="molecule type" value="Genomic_DNA"/>
</dbReference>
<reference evidence="10 11" key="1">
    <citation type="submission" date="2024-11" db="EMBL/GenBank/DDBJ databases">
        <authorList>
            <person name="Mikucki A.G."/>
            <person name="Kahler C.M."/>
        </authorList>
    </citation>
    <scope>NUCLEOTIDE SEQUENCE [LARGE SCALE GENOMIC DNA]</scope>
    <source>
        <strain evidence="10 11">EXNM717</strain>
    </source>
</reference>
<dbReference type="InterPro" id="IPR011765">
    <property type="entry name" value="Pept_M16_N"/>
</dbReference>
<evidence type="ECO:0000256" key="1">
    <source>
        <dbReference type="ARBA" id="ARBA00007261"/>
    </source>
</evidence>
<dbReference type="Gene3D" id="3.30.830.10">
    <property type="entry name" value="Metalloenzyme, LuxS/M16 peptidase-like"/>
    <property type="match status" value="3"/>
</dbReference>
<keyword evidence="3" id="KW-0378">Hydrolase</keyword>
<keyword evidence="11" id="KW-1185">Reference proteome</keyword>
<comment type="caution">
    <text evidence="10">The sequence shown here is derived from an EMBL/GenBank/DDBJ whole genome shotgun (WGS) entry which is preliminary data.</text>
</comment>
<evidence type="ECO:0000313" key="11">
    <source>
        <dbReference type="Proteomes" id="UP001621964"/>
    </source>
</evidence>
<dbReference type="SUPFAM" id="SSF63411">
    <property type="entry name" value="LuxS/MPP-like metallohydrolase"/>
    <property type="match status" value="3"/>
</dbReference>
<protein>
    <submittedName>
        <fullName evidence="10">Insulinase family protein</fullName>
    </submittedName>
</protein>
<feature type="chain" id="PRO_5047267814" evidence="7">
    <location>
        <begin position="21"/>
        <end position="895"/>
    </location>
</feature>
<dbReference type="InterPro" id="IPR011249">
    <property type="entry name" value="Metalloenz_LuxS/M16"/>
</dbReference>
<dbReference type="PANTHER" id="PTHR43690">
    <property type="entry name" value="NARDILYSIN"/>
    <property type="match status" value="1"/>
</dbReference>
<gene>
    <name evidence="10" type="ORF">ACI43T_09580</name>
</gene>
<evidence type="ECO:0000256" key="4">
    <source>
        <dbReference type="ARBA" id="ARBA00022833"/>
    </source>
</evidence>
<organism evidence="10 11">
    <name type="scientific">Neisseria oralis</name>
    <dbReference type="NCBI Taxonomy" id="1107316"/>
    <lineage>
        <taxon>Bacteria</taxon>
        <taxon>Pseudomonadati</taxon>
        <taxon>Pseudomonadota</taxon>
        <taxon>Betaproteobacteria</taxon>
        <taxon>Neisseriales</taxon>
        <taxon>Neisseriaceae</taxon>
        <taxon>Neisseria</taxon>
    </lineage>
</organism>